<dbReference type="InterPro" id="IPR007062">
    <property type="entry name" value="PPI-2"/>
</dbReference>
<proteinExistence type="predicted"/>
<feature type="compositionally biased region" description="Basic and acidic residues" evidence="1">
    <location>
        <begin position="181"/>
        <end position="192"/>
    </location>
</feature>
<dbReference type="Pfam" id="PF04979">
    <property type="entry name" value="IPP-2"/>
    <property type="match status" value="1"/>
</dbReference>
<dbReference type="PANTHER" id="PTHR12398:SF20">
    <property type="entry name" value="PROTEIN PHOSPHATASE 1 REGULATORY INHIBITOR SUBUNIT 2"/>
    <property type="match status" value="1"/>
</dbReference>
<protein>
    <submittedName>
        <fullName evidence="2">LADA_0B01156g1_1</fullName>
    </submittedName>
</protein>
<dbReference type="GO" id="GO:0004864">
    <property type="term" value="F:protein phosphatase inhibitor activity"/>
    <property type="evidence" value="ECO:0007669"/>
    <property type="project" value="InterPro"/>
</dbReference>
<keyword evidence="3" id="KW-1185">Reference proteome</keyword>
<dbReference type="GO" id="GO:0007059">
    <property type="term" value="P:chromosome segregation"/>
    <property type="evidence" value="ECO:0007669"/>
    <property type="project" value="EnsemblFungi"/>
</dbReference>
<dbReference type="AlphaFoldDB" id="A0A1G4ISA6"/>
<accession>A0A1G4ISA6</accession>
<feature type="region of interest" description="Disordered" evidence="1">
    <location>
        <begin position="1"/>
        <end position="24"/>
    </location>
</feature>
<dbReference type="EMBL" id="LT598456">
    <property type="protein sequence ID" value="SCU79509.1"/>
    <property type="molecule type" value="Genomic_DNA"/>
</dbReference>
<evidence type="ECO:0000256" key="1">
    <source>
        <dbReference type="SAM" id="MobiDB-lite"/>
    </source>
</evidence>
<feature type="compositionally biased region" description="Basic and acidic residues" evidence="1">
    <location>
        <begin position="12"/>
        <end position="24"/>
    </location>
</feature>
<feature type="region of interest" description="Disordered" evidence="1">
    <location>
        <begin position="39"/>
        <end position="218"/>
    </location>
</feature>
<dbReference type="PANTHER" id="PTHR12398">
    <property type="entry name" value="PROTEIN PHOSPHATASE INHIBITOR"/>
    <property type="match status" value="1"/>
</dbReference>
<dbReference type="OrthoDB" id="551302at2759"/>
<dbReference type="Proteomes" id="UP000190274">
    <property type="component" value="Chromosome B"/>
</dbReference>
<name>A0A1G4ISA6_9SACH</name>
<dbReference type="GO" id="GO:0009966">
    <property type="term" value="P:regulation of signal transduction"/>
    <property type="evidence" value="ECO:0007669"/>
    <property type="project" value="InterPro"/>
</dbReference>
<feature type="compositionally biased region" description="Low complexity" evidence="1">
    <location>
        <begin position="148"/>
        <end position="164"/>
    </location>
</feature>
<reference evidence="3" key="1">
    <citation type="submission" date="2016-03" db="EMBL/GenBank/DDBJ databases">
        <authorList>
            <person name="Devillers H."/>
        </authorList>
    </citation>
    <scope>NUCLEOTIDE SEQUENCE [LARGE SCALE GENOMIC DNA]</scope>
</reference>
<evidence type="ECO:0000313" key="2">
    <source>
        <dbReference type="EMBL" id="SCU79509.1"/>
    </source>
</evidence>
<organism evidence="2 3">
    <name type="scientific">Lachancea dasiensis</name>
    <dbReference type="NCBI Taxonomy" id="1072105"/>
    <lineage>
        <taxon>Eukaryota</taxon>
        <taxon>Fungi</taxon>
        <taxon>Dikarya</taxon>
        <taxon>Ascomycota</taxon>
        <taxon>Saccharomycotina</taxon>
        <taxon>Saccharomycetes</taxon>
        <taxon>Saccharomycetales</taxon>
        <taxon>Saccharomycetaceae</taxon>
        <taxon>Lachancea</taxon>
    </lineage>
</organism>
<feature type="compositionally biased region" description="Basic and acidic residues" evidence="1">
    <location>
        <begin position="64"/>
        <end position="83"/>
    </location>
</feature>
<gene>
    <name evidence="2" type="ORF">LADA_0B01156G</name>
</gene>
<evidence type="ECO:0000313" key="3">
    <source>
        <dbReference type="Proteomes" id="UP000190274"/>
    </source>
</evidence>
<feature type="compositionally biased region" description="Acidic residues" evidence="1">
    <location>
        <begin position="170"/>
        <end position="180"/>
    </location>
</feature>
<dbReference type="GO" id="GO:0008047">
    <property type="term" value="F:enzyme activator activity"/>
    <property type="evidence" value="ECO:0007669"/>
    <property type="project" value="EnsemblFungi"/>
</dbReference>
<sequence length="218" mass="24970">MGGILKNPLPDHNGRSEESESISEFRKQVFKNTQLNAQLSSNSHSEDGHPVLSPRKHSIPKDTLSLKHEQDTLSKAEEQERLKWNQQNLDDNDLAKLQYQDISIDEPKTPYQGAVDPTGEYYREDDDEELGSLSLGDPVVKLNKDQNQAGLEQGQSQGEQQEQQWHSDSPDEELDTEPESQEDRHKRFEALRKQHYNVKQALDAQKDASLHDEEDEDN</sequence>